<name>Q4N0B6_THEPA</name>
<dbReference type="GO" id="GO:0031122">
    <property type="term" value="P:cytoplasmic microtubule organization"/>
    <property type="evidence" value="ECO:0007669"/>
    <property type="project" value="InterPro"/>
</dbReference>
<organism evidence="12 13">
    <name type="scientific">Theileria parva</name>
    <name type="common">East coast fever infection agent</name>
    <dbReference type="NCBI Taxonomy" id="5875"/>
    <lineage>
        <taxon>Eukaryota</taxon>
        <taxon>Sar</taxon>
        <taxon>Alveolata</taxon>
        <taxon>Apicomplexa</taxon>
        <taxon>Aconoidasida</taxon>
        <taxon>Piroplasmida</taxon>
        <taxon>Theileriidae</taxon>
        <taxon>Theileria</taxon>
    </lineage>
</organism>
<dbReference type="PROSITE" id="PS00227">
    <property type="entry name" value="TUBULIN"/>
    <property type="match status" value="1"/>
</dbReference>
<dbReference type="OMA" id="HRYISIL"/>
<dbReference type="GO" id="GO:0005874">
    <property type="term" value="C:microtubule"/>
    <property type="evidence" value="ECO:0007669"/>
    <property type="project" value="UniProtKB-KW"/>
</dbReference>
<keyword evidence="5 9" id="KW-0493">Microtubule</keyword>
<dbReference type="InterPro" id="IPR023123">
    <property type="entry name" value="Tubulin_C"/>
</dbReference>
<dbReference type="CDD" id="cd02188">
    <property type="entry name" value="gamma_tubulin"/>
    <property type="match status" value="1"/>
</dbReference>
<evidence type="ECO:0000256" key="4">
    <source>
        <dbReference type="ARBA" id="ARBA00022490"/>
    </source>
</evidence>
<comment type="caution">
    <text evidence="12">The sequence shown here is derived from an EMBL/GenBank/DDBJ whole genome shotgun (WGS) entry which is preliminary data.</text>
</comment>
<dbReference type="InterPro" id="IPR017975">
    <property type="entry name" value="Tubulin_CS"/>
</dbReference>
<sequence length="458" mass="52480">MTKEIVTLQVGQCGNNIANEFWNQISLEHGINKDGFLLDKKCIGDNRDVFFFQTGTNRYYPRALLIDLEPRVISSILNSENKNLFNPENVFLSKDSMGAGNNWGVGYTYGNQLNDELSEIVDREVDNADNLEGFILSHSIGGGTGSGLGSYLLEMINENYPKKVIKTFSVFPQLKKSSDVVVQPYNTILSLKRLILNADLVSVIDNNVVNDYNFDSSTSFNSRSSSSDDNLTSNFKEKLQYNNKLVSTHCSIVKFFTSCIRFPGPINNDLISLISSLVIIPRCHFLISSIMYHENMTLLNLIKKLYYPNNFLVYTNTKNGKYLSALNIIRGHKINPSDVYKCVEKIKEKRLVDFIKWNPSTVHINLTKQSPYKQDKQNAILIANHTSIHQVLEECIVQFDKLYSRRAFLDNYRKVAYFESEDGKGNFEEMEHSREVVELVKEEYLRSQHDDYYNLSCK</sequence>
<dbReference type="InParanoid" id="Q4N0B6"/>
<dbReference type="KEGG" id="tpv:TP03_0233"/>
<dbReference type="InterPro" id="IPR003008">
    <property type="entry name" value="Tubulin_FtsZ_GTPase"/>
</dbReference>
<dbReference type="SMART" id="SM00864">
    <property type="entry name" value="Tubulin"/>
    <property type="match status" value="1"/>
</dbReference>
<comment type="similarity">
    <text evidence="3 9">Belongs to the tubulin family.</text>
</comment>
<protein>
    <recommendedName>
        <fullName evidence="9">Tubulin gamma chain</fullName>
    </recommendedName>
</protein>
<dbReference type="SUPFAM" id="SSF55307">
    <property type="entry name" value="Tubulin C-terminal domain-like"/>
    <property type="match status" value="1"/>
</dbReference>
<dbReference type="Gene3D" id="3.30.1330.20">
    <property type="entry name" value="Tubulin/FtsZ, C-terminal domain"/>
    <property type="match status" value="1"/>
</dbReference>
<dbReference type="GO" id="GO:0007020">
    <property type="term" value="P:microtubule nucleation"/>
    <property type="evidence" value="ECO:0007669"/>
    <property type="project" value="InterPro"/>
</dbReference>
<dbReference type="InterPro" id="IPR002454">
    <property type="entry name" value="Gamma_tubulin"/>
</dbReference>
<evidence type="ECO:0000256" key="5">
    <source>
        <dbReference type="ARBA" id="ARBA00022701"/>
    </source>
</evidence>
<dbReference type="Gene3D" id="3.40.50.1440">
    <property type="entry name" value="Tubulin/FtsZ, GTPase domain"/>
    <property type="match status" value="1"/>
</dbReference>
<evidence type="ECO:0000256" key="7">
    <source>
        <dbReference type="ARBA" id="ARBA00023134"/>
    </source>
</evidence>
<keyword evidence="4" id="KW-0963">Cytoplasm</keyword>
<evidence type="ECO:0000313" key="13">
    <source>
        <dbReference type="Proteomes" id="UP000001949"/>
    </source>
</evidence>
<evidence type="ECO:0000256" key="3">
    <source>
        <dbReference type="ARBA" id="ARBA00009636"/>
    </source>
</evidence>
<dbReference type="PANTHER" id="PTHR11588">
    <property type="entry name" value="TUBULIN"/>
    <property type="match status" value="1"/>
</dbReference>
<evidence type="ECO:0000256" key="6">
    <source>
        <dbReference type="ARBA" id="ARBA00022741"/>
    </source>
</evidence>
<dbReference type="STRING" id="5875.Q4N0B6"/>
<dbReference type="Pfam" id="PF03953">
    <property type="entry name" value="Tubulin_C"/>
    <property type="match status" value="1"/>
</dbReference>
<dbReference type="EMBL" id="AAGK01000005">
    <property type="protein sequence ID" value="EAN30968.1"/>
    <property type="molecule type" value="Genomic_DNA"/>
</dbReference>
<dbReference type="SMART" id="SM00865">
    <property type="entry name" value="Tubulin_C"/>
    <property type="match status" value="1"/>
</dbReference>
<evidence type="ECO:0000256" key="9">
    <source>
        <dbReference type="RuleBase" id="RU000352"/>
    </source>
</evidence>
<keyword evidence="6 9" id="KW-0547">Nucleotide-binding</keyword>
<keyword evidence="8" id="KW-0206">Cytoskeleton</keyword>
<gene>
    <name evidence="12" type="ordered locus">TP03_0233</name>
</gene>
<dbReference type="PRINTS" id="PR01164">
    <property type="entry name" value="GAMMATUBULIN"/>
</dbReference>
<comment type="subcellular location">
    <subcellularLocation>
        <location evidence="2">Cytoplasm</location>
        <location evidence="2">Cytoskeleton</location>
        <location evidence="2">Microtubule organizing center</location>
        <location evidence="2">Centrosome</location>
    </subcellularLocation>
</comment>
<evidence type="ECO:0000259" key="11">
    <source>
        <dbReference type="SMART" id="SM00865"/>
    </source>
</evidence>
<dbReference type="GO" id="GO:0005525">
    <property type="term" value="F:GTP binding"/>
    <property type="evidence" value="ECO:0007669"/>
    <property type="project" value="UniProtKB-UniRule"/>
</dbReference>
<reference evidence="12 13" key="1">
    <citation type="journal article" date="2005" name="Science">
        <title>Genome sequence of Theileria parva, a bovine pathogen that transforms lymphocytes.</title>
        <authorList>
            <person name="Gardner M.J."/>
            <person name="Bishop R."/>
            <person name="Shah T."/>
            <person name="de Villiers E.P."/>
            <person name="Carlton J.M."/>
            <person name="Hall N."/>
            <person name="Ren Q."/>
            <person name="Paulsen I.T."/>
            <person name="Pain A."/>
            <person name="Berriman M."/>
            <person name="Wilson R.J.M."/>
            <person name="Sato S."/>
            <person name="Ralph S.A."/>
            <person name="Mann D.J."/>
            <person name="Xiong Z."/>
            <person name="Shallom S.J."/>
            <person name="Weidman J."/>
            <person name="Jiang L."/>
            <person name="Lynn J."/>
            <person name="Weaver B."/>
            <person name="Shoaibi A."/>
            <person name="Domingo A.R."/>
            <person name="Wasawo D."/>
            <person name="Crabtree J."/>
            <person name="Wortman J.R."/>
            <person name="Haas B."/>
            <person name="Angiuoli S.V."/>
            <person name="Creasy T.H."/>
            <person name="Lu C."/>
            <person name="Suh B."/>
            <person name="Silva J.C."/>
            <person name="Utterback T.R."/>
            <person name="Feldblyum T.V."/>
            <person name="Pertea M."/>
            <person name="Allen J."/>
            <person name="Nierman W.C."/>
            <person name="Taracha E.L.N."/>
            <person name="Salzberg S.L."/>
            <person name="White O.R."/>
            <person name="Fitzhugh H.A."/>
            <person name="Morzaria S."/>
            <person name="Venter J.C."/>
            <person name="Fraser C.M."/>
            <person name="Nene V."/>
        </authorList>
    </citation>
    <scope>NUCLEOTIDE SEQUENCE [LARGE SCALE GENOMIC DNA]</scope>
    <source>
        <strain evidence="12 13">Muguga</strain>
    </source>
</reference>
<evidence type="ECO:0000256" key="1">
    <source>
        <dbReference type="ARBA" id="ARBA00004079"/>
    </source>
</evidence>
<dbReference type="VEuPathDB" id="PiroplasmaDB:TpMuguga_03g00233"/>
<dbReference type="eggNOG" id="KOG1374">
    <property type="taxonomic scope" value="Eukaryota"/>
</dbReference>
<evidence type="ECO:0000256" key="2">
    <source>
        <dbReference type="ARBA" id="ARBA00004300"/>
    </source>
</evidence>
<evidence type="ECO:0000313" key="12">
    <source>
        <dbReference type="EMBL" id="EAN30968.1"/>
    </source>
</evidence>
<dbReference type="InterPro" id="IPR037103">
    <property type="entry name" value="Tubulin/FtsZ-like_C"/>
</dbReference>
<evidence type="ECO:0000259" key="10">
    <source>
        <dbReference type="SMART" id="SM00864"/>
    </source>
</evidence>
<dbReference type="PRINTS" id="PR01161">
    <property type="entry name" value="TUBULIN"/>
</dbReference>
<accession>Q4N0B6</accession>
<comment type="function">
    <text evidence="1">Tubulin is the major constituent of microtubules. The gamma chain is found at microtubule organizing centers (MTOC) such as the spindle poles or the centrosome, suggesting that it is involved in the minus-end nucleation of microtubule assembly.</text>
</comment>
<comment type="function">
    <text evidence="9">Tubulin is the major constituent of microtubules, protein filaments consisting of alpha- and beta-tubulin heterodimers. Gamma-tubulin is a key component of the gamma-tubulin ring complex (gTuRC) which mediates microtubule nucleation. The gTuRC regulates the minus-end nucleation of alpha-beta tubulin heterodimers that grow into microtubule protafilaments, a critical step in centrosome duplication and spindle formation.</text>
</comment>
<keyword evidence="13" id="KW-1185">Reference proteome</keyword>
<dbReference type="InterPro" id="IPR018316">
    <property type="entry name" value="Tubulin/FtsZ_2-layer-sand-dom"/>
</dbReference>
<dbReference type="InterPro" id="IPR036525">
    <property type="entry name" value="Tubulin/FtsZ_GTPase_sf"/>
</dbReference>
<keyword evidence="7 9" id="KW-0342">GTP-binding</keyword>
<proteinExistence type="inferred from homology"/>
<dbReference type="Gene3D" id="1.10.287.600">
    <property type="entry name" value="Helix hairpin bin"/>
    <property type="match status" value="1"/>
</dbReference>
<evidence type="ECO:0000256" key="8">
    <source>
        <dbReference type="ARBA" id="ARBA00023212"/>
    </source>
</evidence>
<dbReference type="AlphaFoldDB" id="Q4N0B6"/>
<dbReference type="Pfam" id="PF00091">
    <property type="entry name" value="Tubulin"/>
    <property type="match status" value="1"/>
</dbReference>
<dbReference type="InterPro" id="IPR000217">
    <property type="entry name" value="Tubulin"/>
</dbReference>
<dbReference type="GO" id="GO:0000930">
    <property type="term" value="C:gamma-tubulin complex"/>
    <property type="evidence" value="ECO:0007669"/>
    <property type="project" value="InterPro"/>
</dbReference>
<feature type="domain" description="Tubulin/FtsZ 2-layer sandwich" evidence="11">
    <location>
        <begin position="266"/>
        <end position="397"/>
    </location>
</feature>
<dbReference type="Proteomes" id="UP000001949">
    <property type="component" value="Unassembled WGS sequence"/>
</dbReference>
<dbReference type="FunFam" id="1.10.287.600:FF:000004">
    <property type="entry name" value="Tubulin gamma chain"/>
    <property type="match status" value="1"/>
</dbReference>
<dbReference type="SUPFAM" id="SSF52490">
    <property type="entry name" value="Tubulin nucleotide-binding domain-like"/>
    <property type="match status" value="1"/>
</dbReference>
<dbReference type="FunCoup" id="Q4N0B6">
    <property type="interactions" value="304"/>
</dbReference>
<dbReference type="InterPro" id="IPR008280">
    <property type="entry name" value="Tub_FtsZ_C"/>
</dbReference>
<dbReference type="GO" id="GO:0005813">
    <property type="term" value="C:centrosome"/>
    <property type="evidence" value="ECO:0007669"/>
    <property type="project" value="UniProtKB-SubCell"/>
</dbReference>
<feature type="domain" description="Tubulin/FtsZ GTPase" evidence="10">
    <location>
        <begin position="47"/>
        <end position="264"/>
    </location>
</feature>